<dbReference type="InterPro" id="IPR001086">
    <property type="entry name" value="Preph_deHydtase"/>
</dbReference>
<dbReference type="FunFam" id="3.30.70.260:FF:000012">
    <property type="entry name" value="Prephenate dehydratase"/>
    <property type="match status" value="1"/>
</dbReference>
<comment type="pathway">
    <text evidence="1">Amino-acid biosynthesis; L-phenylalanine biosynthesis; phenylpyruvate from prephenate: step 1/1.</text>
</comment>
<keyword evidence="6" id="KW-0456">Lyase</keyword>
<evidence type="ECO:0000259" key="8">
    <source>
        <dbReference type="PROSITE" id="PS51171"/>
    </source>
</evidence>
<sequence length="278" mass="30521">MVKKLAYLGPQGTYSEQAARDWDSDAILVPVDSIPSVASSVVSGDADEGVVPIENSIEGGVTFTLDLLIHDSNLSICGETVVTINQCLMAQAQIELEAIKIVMSHPQSLGQCREFLRENLSKAELIASLSNSAAVREMMESDASTAAISSKRAAEIYEAEILMENVEDRPNNETRFVILSHVDEERTGSDMTSLCFEYQDDSPGILSQSLREFASRNINLAKIESRPNKKSLGRYVFLVDIEGHRSDSRVAEALEALRAQVSMMKVLGSYPRSGWRDS</sequence>
<keyword evidence="5" id="KW-0584">Phenylalanine biosynthesis</keyword>
<evidence type="ECO:0000313" key="10">
    <source>
        <dbReference type="EMBL" id="SVB13038.1"/>
    </source>
</evidence>
<evidence type="ECO:0000256" key="6">
    <source>
        <dbReference type="ARBA" id="ARBA00023239"/>
    </source>
</evidence>
<dbReference type="EC" id="4.2.1.51" evidence="2"/>
<dbReference type="Pfam" id="PF01842">
    <property type="entry name" value="ACT"/>
    <property type="match status" value="1"/>
</dbReference>
<dbReference type="CDD" id="cd13633">
    <property type="entry name" value="PBP2_Sa-PDT_like"/>
    <property type="match status" value="1"/>
</dbReference>
<name>A0A382BGV0_9ZZZZ</name>
<dbReference type="InterPro" id="IPR045865">
    <property type="entry name" value="ACT-like_dom_sf"/>
</dbReference>
<reference evidence="10" key="1">
    <citation type="submission" date="2018-05" db="EMBL/GenBank/DDBJ databases">
        <authorList>
            <person name="Lanie J.A."/>
            <person name="Ng W.-L."/>
            <person name="Kazmierczak K.M."/>
            <person name="Andrzejewski T.M."/>
            <person name="Davidsen T.M."/>
            <person name="Wayne K.J."/>
            <person name="Tettelin H."/>
            <person name="Glass J.I."/>
            <person name="Rusch D."/>
            <person name="Podicherti R."/>
            <person name="Tsui H.-C.T."/>
            <person name="Winkler M.E."/>
        </authorList>
    </citation>
    <scope>NUCLEOTIDE SEQUENCE</scope>
</reference>
<proteinExistence type="predicted"/>
<evidence type="ECO:0000256" key="5">
    <source>
        <dbReference type="ARBA" id="ARBA00023222"/>
    </source>
</evidence>
<evidence type="ECO:0000256" key="2">
    <source>
        <dbReference type="ARBA" id="ARBA00013147"/>
    </source>
</evidence>
<dbReference type="Pfam" id="PF00800">
    <property type="entry name" value="PDT"/>
    <property type="match status" value="1"/>
</dbReference>
<dbReference type="GO" id="GO:0004664">
    <property type="term" value="F:prephenate dehydratase activity"/>
    <property type="evidence" value="ECO:0007669"/>
    <property type="project" value="UniProtKB-EC"/>
</dbReference>
<evidence type="ECO:0000256" key="3">
    <source>
        <dbReference type="ARBA" id="ARBA00022605"/>
    </source>
</evidence>
<dbReference type="PROSITE" id="PS51671">
    <property type="entry name" value="ACT"/>
    <property type="match status" value="1"/>
</dbReference>
<dbReference type="InterPro" id="IPR002912">
    <property type="entry name" value="ACT_dom"/>
</dbReference>
<dbReference type="NCBIfam" id="NF008865">
    <property type="entry name" value="PRK11898.1"/>
    <property type="match status" value="1"/>
</dbReference>
<accession>A0A382BGV0</accession>
<dbReference type="PANTHER" id="PTHR21022:SF19">
    <property type="entry name" value="PREPHENATE DEHYDRATASE-RELATED"/>
    <property type="match status" value="1"/>
</dbReference>
<protein>
    <recommendedName>
        <fullName evidence="2">prephenate dehydratase</fullName>
        <ecNumber evidence="2">4.2.1.51</ecNumber>
    </recommendedName>
</protein>
<comment type="catalytic activity">
    <reaction evidence="7">
        <text>prephenate + H(+) = 3-phenylpyruvate + CO2 + H2O</text>
        <dbReference type="Rhea" id="RHEA:21648"/>
        <dbReference type="ChEBI" id="CHEBI:15377"/>
        <dbReference type="ChEBI" id="CHEBI:15378"/>
        <dbReference type="ChEBI" id="CHEBI:16526"/>
        <dbReference type="ChEBI" id="CHEBI:18005"/>
        <dbReference type="ChEBI" id="CHEBI:29934"/>
        <dbReference type="EC" id="4.2.1.51"/>
    </reaction>
</comment>
<feature type="domain" description="Prephenate dehydratase" evidence="8">
    <location>
        <begin position="4"/>
        <end position="181"/>
    </location>
</feature>
<dbReference type="CDD" id="cd04905">
    <property type="entry name" value="ACT_CM-PDT"/>
    <property type="match status" value="1"/>
</dbReference>
<dbReference type="SUPFAM" id="SSF53850">
    <property type="entry name" value="Periplasmic binding protein-like II"/>
    <property type="match status" value="1"/>
</dbReference>
<evidence type="ECO:0000256" key="1">
    <source>
        <dbReference type="ARBA" id="ARBA00004741"/>
    </source>
</evidence>
<feature type="domain" description="ACT" evidence="9">
    <location>
        <begin position="194"/>
        <end position="271"/>
    </location>
</feature>
<evidence type="ECO:0000256" key="4">
    <source>
        <dbReference type="ARBA" id="ARBA00023141"/>
    </source>
</evidence>
<dbReference type="GO" id="GO:0009094">
    <property type="term" value="P:L-phenylalanine biosynthetic process"/>
    <property type="evidence" value="ECO:0007669"/>
    <property type="project" value="UniProtKB-KW"/>
</dbReference>
<dbReference type="GO" id="GO:0005737">
    <property type="term" value="C:cytoplasm"/>
    <property type="evidence" value="ECO:0007669"/>
    <property type="project" value="TreeGrafter"/>
</dbReference>
<dbReference type="Gene3D" id="3.40.190.10">
    <property type="entry name" value="Periplasmic binding protein-like II"/>
    <property type="match status" value="2"/>
</dbReference>
<evidence type="ECO:0000259" key="9">
    <source>
        <dbReference type="PROSITE" id="PS51671"/>
    </source>
</evidence>
<keyword evidence="3" id="KW-0028">Amino-acid biosynthesis</keyword>
<dbReference type="Gene3D" id="3.30.70.260">
    <property type="match status" value="1"/>
</dbReference>
<organism evidence="10">
    <name type="scientific">marine metagenome</name>
    <dbReference type="NCBI Taxonomy" id="408172"/>
    <lineage>
        <taxon>unclassified sequences</taxon>
        <taxon>metagenomes</taxon>
        <taxon>ecological metagenomes</taxon>
    </lineage>
</organism>
<keyword evidence="4" id="KW-0057">Aromatic amino acid biosynthesis</keyword>
<dbReference type="SUPFAM" id="SSF55021">
    <property type="entry name" value="ACT-like"/>
    <property type="match status" value="1"/>
</dbReference>
<dbReference type="PROSITE" id="PS51171">
    <property type="entry name" value="PREPHENATE_DEHYDR_3"/>
    <property type="match status" value="1"/>
</dbReference>
<dbReference type="AlphaFoldDB" id="A0A382BGV0"/>
<evidence type="ECO:0000256" key="7">
    <source>
        <dbReference type="ARBA" id="ARBA00047848"/>
    </source>
</evidence>
<dbReference type="EMBL" id="UINC01029762">
    <property type="protein sequence ID" value="SVB13038.1"/>
    <property type="molecule type" value="Genomic_DNA"/>
</dbReference>
<dbReference type="PANTHER" id="PTHR21022">
    <property type="entry name" value="PREPHENATE DEHYDRATASE P PROTEIN"/>
    <property type="match status" value="1"/>
</dbReference>
<gene>
    <name evidence="10" type="ORF">METZ01_LOCUS165892</name>
</gene>